<feature type="domain" description="Fe2OG dioxygenase" evidence="6">
    <location>
        <begin position="224"/>
        <end position="318"/>
    </location>
</feature>
<dbReference type="InterPro" id="IPR005123">
    <property type="entry name" value="Oxoglu/Fe-dep_dioxygenase_dom"/>
</dbReference>
<dbReference type="Gene3D" id="2.60.120.330">
    <property type="entry name" value="B-lactam Antibiotic, Isopenicillin N Synthase, Chain"/>
    <property type="match status" value="1"/>
</dbReference>
<reference evidence="8" key="1">
    <citation type="journal article" date="2017" name="Nat. Microbiol.">
        <title>Global analysis of biosynthetic gene clusters reveals vast potential of secondary metabolite production in Penicillium species.</title>
        <authorList>
            <person name="Nielsen J.C."/>
            <person name="Grijseels S."/>
            <person name="Prigent S."/>
            <person name="Ji B."/>
            <person name="Dainat J."/>
            <person name="Nielsen K.F."/>
            <person name="Frisvad J.C."/>
            <person name="Workman M."/>
            <person name="Nielsen J."/>
        </authorList>
    </citation>
    <scope>NUCLEOTIDE SEQUENCE [LARGE SCALE GENOMIC DNA]</scope>
    <source>
        <strain evidence="8">IBT 13039</strain>
    </source>
</reference>
<keyword evidence="4 5" id="KW-0408">Iron</keyword>
<keyword evidence="2 5" id="KW-0479">Metal-binding</keyword>
<dbReference type="OMA" id="PISCGKW"/>
<keyword evidence="8" id="KW-1185">Reference proteome</keyword>
<keyword evidence="3 5" id="KW-0560">Oxidoreductase</keyword>
<sequence>MATLVEYTQIELLTLSGPEFRRVSTAPPRLPTEDEIPIIDLASIDKDPEARKTIASKVRAAAENTGFFYIKNHGIPEELIQNALSQAQAFFDQPIEKKQLASSKTRKNADGWHGLGTTQINKTETRGRFEDRKETFSLRYNPKNDPTVSDPDTLSSDDDFPWDTTSHLPGFHETTIEFYQDRLTLARKMIRIFALALDMPEDYFDDVTTNPGADGLYVHYPATPADTLGENNGDVDVGIGSHTDIQCVTILWQDMSGGLQVLSASDEWLDARPIPGTLVVNIGDFLQRLSNNRFKSTVHRVYNRQPTSRYSMPFFLGFNPDSVCKVVPSCIDEDHPALYGPISCGKWHRNRIELAHGKPISD</sequence>
<dbReference type="AlphaFoldDB" id="A0A1V6Z4X2"/>
<dbReference type="PANTHER" id="PTHR10209:SF881">
    <property type="entry name" value="FI07970P-RELATED"/>
    <property type="match status" value="1"/>
</dbReference>
<name>A0A1V6Z4X2_PENNA</name>
<dbReference type="Pfam" id="PF03171">
    <property type="entry name" value="2OG-FeII_Oxy"/>
    <property type="match status" value="1"/>
</dbReference>
<protein>
    <recommendedName>
        <fullName evidence="6">Fe2OG dioxygenase domain-containing protein</fullName>
    </recommendedName>
</protein>
<comment type="caution">
    <text evidence="7">The sequence shown here is derived from an EMBL/GenBank/DDBJ whole genome shotgun (WGS) entry which is preliminary data.</text>
</comment>
<evidence type="ECO:0000256" key="1">
    <source>
        <dbReference type="ARBA" id="ARBA00008056"/>
    </source>
</evidence>
<dbReference type="InterPro" id="IPR044861">
    <property type="entry name" value="IPNS-like_FE2OG_OXY"/>
</dbReference>
<dbReference type="InterPro" id="IPR026992">
    <property type="entry name" value="DIOX_N"/>
</dbReference>
<dbReference type="GO" id="GO:0046872">
    <property type="term" value="F:metal ion binding"/>
    <property type="evidence" value="ECO:0007669"/>
    <property type="project" value="UniProtKB-KW"/>
</dbReference>
<dbReference type="STRING" id="60175.A0A1V6Z4X2"/>
<organism evidence="7 8">
    <name type="scientific">Penicillium nalgiovense</name>
    <dbReference type="NCBI Taxonomy" id="60175"/>
    <lineage>
        <taxon>Eukaryota</taxon>
        <taxon>Fungi</taxon>
        <taxon>Dikarya</taxon>
        <taxon>Ascomycota</taxon>
        <taxon>Pezizomycotina</taxon>
        <taxon>Eurotiomycetes</taxon>
        <taxon>Eurotiomycetidae</taxon>
        <taxon>Eurotiales</taxon>
        <taxon>Aspergillaceae</taxon>
        <taxon>Penicillium</taxon>
    </lineage>
</organism>
<gene>
    <name evidence="7" type="ORF">PENNAL_c0003G09817</name>
</gene>
<evidence type="ECO:0000259" key="6">
    <source>
        <dbReference type="PROSITE" id="PS51471"/>
    </source>
</evidence>
<accession>A0A1V6Z4X2</accession>
<proteinExistence type="inferred from homology"/>
<comment type="similarity">
    <text evidence="1 5">Belongs to the iron/ascorbate-dependent oxidoreductase family.</text>
</comment>
<evidence type="ECO:0000256" key="2">
    <source>
        <dbReference type="ARBA" id="ARBA00022723"/>
    </source>
</evidence>
<evidence type="ECO:0000256" key="5">
    <source>
        <dbReference type="RuleBase" id="RU003682"/>
    </source>
</evidence>
<dbReference type="InterPro" id="IPR027443">
    <property type="entry name" value="IPNS-like_sf"/>
</dbReference>
<dbReference type="PANTHER" id="PTHR10209">
    <property type="entry name" value="OXIDOREDUCTASE, 2OG-FE II OXYGENASE FAMILY PROTEIN"/>
    <property type="match status" value="1"/>
</dbReference>
<dbReference type="Proteomes" id="UP000191691">
    <property type="component" value="Unassembled WGS sequence"/>
</dbReference>
<dbReference type="GO" id="GO:0016491">
    <property type="term" value="F:oxidoreductase activity"/>
    <property type="evidence" value="ECO:0007669"/>
    <property type="project" value="UniProtKB-KW"/>
</dbReference>
<dbReference type="EMBL" id="MOOB01000003">
    <property type="protein sequence ID" value="OQE94741.1"/>
    <property type="molecule type" value="Genomic_DNA"/>
</dbReference>
<evidence type="ECO:0000256" key="3">
    <source>
        <dbReference type="ARBA" id="ARBA00023002"/>
    </source>
</evidence>
<dbReference type="Pfam" id="PF14226">
    <property type="entry name" value="DIOX_N"/>
    <property type="match status" value="1"/>
</dbReference>
<evidence type="ECO:0000313" key="7">
    <source>
        <dbReference type="EMBL" id="OQE94741.1"/>
    </source>
</evidence>
<dbReference type="GO" id="GO:0044283">
    <property type="term" value="P:small molecule biosynthetic process"/>
    <property type="evidence" value="ECO:0007669"/>
    <property type="project" value="UniProtKB-ARBA"/>
</dbReference>
<dbReference type="PRINTS" id="PR00682">
    <property type="entry name" value="IPNSYNTHASE"/>
</dbReference>
<evidence type="ECO:0000313" key="8">
    <source>
        <dbReference type="Proteomes" id="UP000191691"/>
    </source>
</evidence>
<dbReference type="SUPFAM" id="SSF51197">
    <property type="entry name" value="Clavaminate synthase-like"/>
    <property type="match status" value="1"/>
</dbReference>
<evidence type="ECO:0000256" key="4">
    <source>
        <dbReference type="ARBA" id="ARBA00023004"/>
    </source>
</evidence>
<dbReference type="PROSITE" id="PS51471">
    <property type="entry name" value="FE2OG_OXY"/>
    <property type="match status" value="1"/>
</dbReference>